<feature type="domain" description="C2" evidence="3">
    <location>
        <begin position="624"/>
        <end position="763"/>
    </location>
</feature>
<dbReference type="Pfam" id="PF02493">
    <property type="entry name" value="MORN"/>
    <property type="match status" value="6"/>
</dbReference>
<dbReference type="Pfam" id="PF00168">
    <property type="entry name" value="C2"/>
    <property type="match status" value="3"/>
</dbReference>
<dbReference type="CDD" id="cd00030">
    <property type="entry name" value="C2"/>
    <property type="match status" value="3"/>
</dbReference>
<dbReference type="InterPro" id="IPR018247">
    <property type="entry name" value="EF_Hand_1_Ca_BS"/>
</dbReference>
<evidence type="ECO:0000256" key="2">
    <source>
        <dbReference type="SAM" id="MobiDB-lite"/>
    </source>
</evidence>
<feature type="region of interest" description="Disordered" evidence="2">
    <location>
        <begin position="792"/>
        <end position="812"/>
    </location>
</feature>
<evidence type="ECO:0000259" key="3">
    <source>
        <dbReference type="PROSITE" id="PS50004"/>
    </source>
</evidence>
<dbReference type="PANTHER" id="PTHR43215:SF14">
    <property type="entry name" value="RADIAL SPOKE HEAD 1 HOMOLOG"/>
    <property type="match status" value="1"/>
</dbReference>
<feature type="compositionally biased region" description="Basic and acidic residues" evidence="2">
    <location>
        <begin position="1043"/>
        <end position="1052"/>
    </location>
</feature>
<feature type="region of interest" description="Disordered" evidence="2">
    <location>
        <begin position="199"/>
        <end position="218"/>
    </location>
</feature>
<protein>
    <recommendedName>
        <fullName evidence="3">C2 domain-containing protein</fullName>
    </recommendedName>
</protein>
<dbReference type="SMART" id="SM00239">
    <property type="entry name" value="C2"/>
    <property type="match status" value="3"/>
</dbReference>
<dbReference type="SUPFAM" id="SSF49562">
    <property type="entry name" value="C2 domain (Calcium/lipid-binding domain, CaLB)"/>
    <property type="match status" value="3"/>
</dbReference>
<evidence type="ECO:0000256" key="1">
    <source>
        <dbReference type="ARBA" id="ARBA00022737"/>
    </source>
</evidence>
<dbReference type="EMBL" id="HBFK01039723">
    <property type="protein sequence ID" value="CAD8757612.1"/>
    <property type="molecule type" value="Transcribed_RNA"/>
</dbReference>
<feature type="compositionally biased region" description="Low complexity" evidence="2">
    <location>
        <begin position="1033"/>
        <end position="1042"/>
    </location>
</feature>
<feature type="domain" description="C2" evidence="3">
    <location>
        <begin position="481"/>
        <end position="612"/>
    </location>
</feature>
<dbReference type="PROSITE" id="PS50004">
    <property type="entry name" value="C2"/>
    <property type="match status" value="3"/>
</dbReference>
<dbReference type="InterPro" id="IPR003409">
    <property type="entry name" value="MORN"/>
</dbReference>
<dbReference type="AlphaFoldDB" id="A0A6U4LY83"/>
<feature type="domain" description="C2" evidence="3">
    <location>
        <begin position="343"/>
        <end position="462"/>
    </location>
</feature>
<organism evidence="4">
    <name type="scientific">Hemiselmis andersenii</name>
    <name type="common">Cryptophyte alga</name>
    <dbReference type="NCBI Taxonomy" id="464988"/>
    <lineage>
        <taxon>Eukaryota</taxon>
        <taxon>Cryptophyceae</taxon>
        <taxon>Cryptomonadales</taxon>
        <taxon>Hemiselmidaceae</taxon>
        <taxon>Hemiselmis</taxon>
    </lineage>
</organism>
<dbReference type="PANTHER" id="PTHR43215">
    <property type="entry name" value="RADIAL SPOKE HEAD 1 HOMOLOG"/>
    <property type="match status" value="1"/>
</dbReference>
<feature type="region of interest" description="Disordered" evidence="2">
    <location>
        <begin position="335"/>
        <end position="354"/>
    </location>
</feature>
<feature type="region of interest" description="Disordered" evidence="2">
    <location>
        <begin position="1"/>
        <end position="22"/>
    </location>
</feature>
<evidence type="ECO:0000313" key="4">
    <source>
        <dbReference type="EMBL" id="CAD8757612.1"/>
    </source>
</evidence>
<accession>A0A6U4LY83</accession>
<proteinExistence type="predicted"/>
<dbReference type="Gene3D" id="2.20.110.10">
    <property type="entry name" value="Histone H3 K4-specific methyltransferase SET7/9 N-terminal domain"/>
    <property type="match status" value="3"/>
</dbReference>
<dbReference type="InterPro" id="IPR035892">
    <property type="entry name" value="C2_domain_sf"/>
</dbReference>
<dbReference type="PROSITE" id="PS00018">
    <property type="entry name" value="EF_HAND_1"/>
    <property type="match status" value="1"/>
</dbReference>
<evidence type="ECO:0000313" key="5">
    <source>
        <dbReference type="EMBL" id="CAD8951982.1"/>
    </source>
</evidence>
<dbReference type="SUPFAM" id="SSF82185">
    <property type="entry name" value="Histone H3 K4-specific methyltransferase SET7/9 N-terminal domain"/>
    <property type="match status" value="2"/>
</dbReference>
<keyword evidence="1" id="KW-0677">Repeat</keyword>
<feature type="region of interest" description="Disordered" evidence="2">
    <location>
        <begin position="240"/>
        <end position="303"/>
    </location>
</feature>
<sequence>MSFEDEKPYDGTFDRLDSNASDDVEDDDVFEGFREFKWENGDFFRGEWDNGQMHGKGKFLCANGTYQGEFFFHQMHGHGRFDFKGGGSYYGMYNQGKREGHGLMAYPDSSVYEGGWEDNKRHGKGTIQYDNFDVYEGDWVEDERTGTGVYVSKMRTEIFKGEFENNKRVGSGEMWVEDPDIKDFFHRYLVDYNDGRLMRKRPRPASDVPWPADDPAGTWEDVKYKAIDTGEKDFQAKQAAEAKNKKQYGNVQTTKGPNESIDSDDGFFNLAGGRRASPDGRPGTNDARHHTGSSGHEGLDRQDTFAQVEDTDFETRSKLMQFLCCGAGKNAVSVPTEGARHGKPDGPSKTVGPGGRVYKVESLVVVRVFKAMNLPAANKDGTTDSFVAARIGSEQQVSEVEKGTVNPTFNKKFEFEFKMEGKNRSVILRVHRVTKIGVEIVGKVVIPLEDQTLGYRSEMKNYFLTSEDGNKPIMGRNDKGAKIGSQLRISYEITLVNDALLTVYVEKATKLRGVDPSTFSSPYLKLTFNDVVLQTKPAKRNYENPVYESYHSFDTHSLDAIRRLSRPSKIAPSKLLVEAWEYFLFGSHVFIGAVEVDMAQLKFGRGDIKLNTYEFKDPDRPKKAIGDVSLSLSWGSNDMTNLRVTIEEGLDLPDCAYGQKPKIMKTNRSPEPLQLMIDSCVNVILDPSTGHSAKTKVHKQSSNPSYQETLWFSIRQNELPAFLTVEVDDVRNTPIGVKHTPVGKALVDMKQLKLDGMPQIRWCRLDHEDLLAAQAELERREERDRAMLRAMQRGQDFQMEGDDDEDEDDKEIKSKGGVKAMLFGAKKMFIKRETAASREKKKLNADIKAIKGGVDPSKQGRVKVSIQWLTVPDEDDIAVQAMWDQAMMDPKNRKVVKRLVQSWSKEIMKRGFETLHRSGEASKRDKEKASTFYLERQLPRHWKAWAKRLKGRQASAKMAKYWNMRNRTEPSFWDWYAFSMESINMKRLAKNLPPRKPREPGSQAPAPVASAGSKKVFEGFGSSKNKSTKSSKSKGGASSSSGKEARSQKTVM</sequence>
<dbReference type="InterPro" id="IPR000008">
    <property type="entry name" value="C2_dom"/>
</dbReference>
<reference evidence="4" key="1">
    <citation type="submission" date="2021-01" db="EMBL/GenBank/DDBJ databases">
        <authorList>
            <person name="Corre E."/>
            <person name="Pelletier E."/>
            <person name="Niang G."/>
            <person name="Scheremetjew M."/>
            <person name="Finn R."/>
            <person name="Kale V."/>
            <person name="Holt S."/>
            <person name="Cochrane G."/>
            <person name="Meng A."/>
            <person name="Brown T."/>
            <person name="Cohen L."/>
        </authorList>
    </citation>
    <scope>NUCLEOTIDE SEQUENCE</scope>
    <source>
        <strain evidence="4">CCMP441</strain>
        <strain evidence="5">CCMP644</strain>
    </source>
</reference>
<name>A0A6U4LY83_HEMAN</name>
<dbReference type="Gene3D" id="2.60.40.150">
    <property type="entry name" value="C2 domain"/>
    <property type="match status" value="3"/>
</dbReference>
<feature type="compositionally biased region" description="Acidic residues" evidence="2">
    <location>
        <begin position="799"/>
        <end position="809"/>
    </location>
</feature>
<feature type="region of interest" description="Disordered" evidence="2">
    <location>
        <begin position="991"/>
        <end position="1052"/>
    </location>
</feature>
<dbReference type="SMART" id="SM00698">
    <property type="entry name" value="MORN"/>
    <property type="match status" value="6"/>
</dbReference>
<feature type="compositionally biased region" description="Basic and acidic residues" evidence="2">
    <location>
        <begin position="1"/>
        <end position="17"/>
    </location>
</feature>
<gene>
    <name evidence="5" type="ORF">HAND00432_LOCUS6517</name>
    <name evidence="4" type="ORF">HAND1043_LOCUS24126</name>
</gene>
<dbReference type="EMBL" id="HBFX01010999">
    <property type="protein sequence ID" value="CAD8951982.1"/>
    <property type="molecule type" value="Transcribed_RNA"/>
</dbReference>